<dbReference type="AlphaFoldDB" id="A0A016UWV9"/>
<dbReference type="Pfam" id="PF23626">
    <property type="entry name" value="CCD_aECM"/>
    <property type="match status" value="1"/>
</dbReference>
<evidence type="ECO:0000259" key="2">
    <source>
        <dbReference type="Pfam" id="PF23626"/>
    </source>
</evidence>
<protein>
    <recommendedName>
        <fullName evidence="2">aECM cysteine-cradle domain-containing protein</fullName>
    </recommendedName>
</protein>
<gene>
    <name evidence="3" type="primary">Acey_s0026.g1479</name>
    <name evidence="3" type="synonym">Acey-F01G10.9</name>
    <name evidence="3" type="ORF">Y032_0026g1479</name>
</gene>
<reference evidence="4" key="1">
    <citation type="journal article" date="2015" name="Nat. Genet.">
        <title>The genome and transcriptome of the zoonotic hookworm Ancylostoma ceylanicum identify infection-specific gene families.</title>
        <authorList>
            <person name="Schwarz E.M."/>
            <person name="Hu Y."/>
            <person name="Antoshechkin I."/>
            <person name="Miller M.M."/>
            <person name="Sternberg P.W."/>
            <person name="Aroian R.V."/>
        </authorList>
    </citation>
    <scope>NUCLEOTIDE SEQUENCE</scope>
    <source>
        <strain evidence="4">HY135</strain>
    </source>
</reference>
<dbReference type="PANTHER" id="PTHR37435">
    <property type="entry name" value="PROTEIN CBG14344"/>
    <property type="match status" value="1"/>
</dbReference>
<evidence type="ECO:0000313" key="4">
    <source>
        <dbReference type="Proteomes" id="UP000024635"/>
    </source>
</evidence>
<accession>A0A016UWV9</accession>
<dbReference type="EMBL" id="JARK01001362">
    <property type="protein sequence ID" value="EYC18958.1"/>
    <property type="molecule type" value="Genomic_DNA"/>
</dbReference>
<evidence type="ECO:0000256" key="1">
    <source>
        <dbReference type="SAM" id="MobiDB-lite"/>
    </source>
</evidence>
<feature type="domain" description="aECM cysteine-cradle" evidence="2">
    <location>
        <begin position="505"/>
        <end position="557"/>
    </location>
</feature>
<dbReference type="InterPro" id="IPR055352">
    <property type="entry name" value="CCD_aECM"/>
</dbReference>
<dbReference type="Proteomes" id="UP000024635">
    <property type="component" value="Unassembled WGS sequence"/>
</dbReference>
<evidence type="ECO:0000313" key="3">
    <source>
        <dbReference type="EMBL" id="EYC18958.1"/>
    </source>
</evidence>
<dbReference type="PANTHER" id="PTHR37435:SF2">
    <property type="entry name" value="GROUND-LIKE DOMAIN-CONTAINING PROTEIN"/>
    <property type="match status" value="1"/>
</dbReference>
<feature type="compositionally biased region" description="Basic residues" evidence="1">
    <location>
        <begin position="166"/>
        <end position="179"/>
    </location>
</feature>
<feature type="region of interest" description="Disordered" evidence="1">
    <location>
        <begin position="440"/>
        <end position="483"/>
    </location>
</feature>
<feature type="region of interest" description="Disordered" evidence="1">
    <location>
        <begin position="164"/>
        <end position="192"/>
    </location>
</feature>
<dbReference type="OrthoDB" id="5868510at2759"/>
<comment type="caution">
    <text evidence="3">The sequence shown here is derived from an EMBL/GenBank/DDBJ whole genome shotgun (WGS) entry which is preliminary data.</text>
</comment>
<feature type="region of interest" description="Disordered" evidence="1">
    <location>
        <begin position="317"/>
        <end position="341"/>
    </location>
</feature>
<feature type="compositionally biased region" description="Pro residues" evidence="1">
    <location>
        <begin position="445"/>
        <end position="480"/>
    </location>
</feature>
<organism evidence="3 4">
    <name type="scientific">Ancylostoma ceylanicum</name>
    <dbReference type="NCBI Taxonomy" id="53326"/>
    <lineage>
        <taxon>Eukaryota</taxon>
        <taxon>Metazoa</taxon>
        <taxon>Ecdysozoa</taxon>
        <taxon>Nematoda</taxon>
        <taxon>Chromadorea</taxon>
        <taxon>Rhabditida</taxon>
        <taxon>Rhabditina</taxon>
        <taxon>Rhabditomorpha</taxon>
        <taxon>Strongyloidea</taxon>
        <taxon>Ancylostomatidae</taxon>
        <taxon>Ancylostomatinae</taxon>
        <taxon>Ancylostoma</taxon>
    </lineage>
</organism>
<keyword evidence="4" id="KW-1185">Reference proteome</keyword>
<name>A0A016UWV9_9BILA</name>
<sequence>MRCKCRWWSNFAIDASKHFEVELVIKRVGDLWILSVVLLPSVKIYDLRFTTILENLRFTKIKFFVTHIPDRELRLSYTASMRLLLLQLGLFAAFYEVHAISNKLLEDYERKLNSINDRLALKRTPGKHRWKRYRCIEEYVDEHGNVIEEGREHVTTPAPVTAVPVPKRKSASKSHRAHGVKNTPVVVPGKTTATKGLKVTLVKKKRKSKTGRRERVENRLPLTDEEMYLKRVYPTTTTTTTSVAPTTELIEEDSVDERIMKKYFQPSRTSMGEQQRNNLDIKDRMEETAIVTDTLAAPTLSTLSFEDSDVSDRFVDREVNDEEERPAYRRQRNRGGVNPYAKGRADYDTNYDDYNYIDDELPFVRRRIGRRRMRKYLAYPSMRYPGRRGFTFTKVPPLPANYFATPRPAAFPPYIAVTVAPATVGILPPQKLRAISLAPHREPQLSPPPTPLPVSPTLPQPPPIPLAAPPSLPPPVPLAAPPAQSQTIPLAAPPASKVIQMEESTPETCQRMRRLAATFGITDISDYAKRNCRFLQTFAPGYTCEQIVHFVNSCDKSHFS</sequence>
<proteinExistence type="predicted"/>